<feature type="non-terminal residue" evidence="1">
    <location>
        <position position="1"/>
    </location>
</feature>
<accession>A0ACC8EQ86</accession>
<dbReference type="Proteomes" id="UP000250078">
    <property type="component" value="Unassembled WGS sequence"/>
</dbReference>
<organism evidence="1 2">
    <name type="scientific">Cenococcum geophilum 1.58</name>
    <dbReference type="NCBI Taxonomy" id="794803"/>
    <lineage>
        <taxon>Eukaryota</taxon>
        <taxon>Fungi</taxon>
        <taxon>Dikarya</taxon>
        <taxon>Ascomycota</taxon>
        <taxon>Pezizomycotina</taxon>
        <taxon>Dothideomycetes</taxon>
        <taxon>Pleosporomycetidae</taxon>
        <taxon>Gloniales</taxon>
        <taxon>Gloniaceae</taxon>
        <taxon>Cenococcum</taxon>
    </lineage>
</organism>
<evidence type="ECO:0000313" key="1">
    <source>
        <dbReference type="EMBL" id="OCK88431.1"/>
    </source>
</evidence>
<protein>
    <submittedName>
        <fullName evidence="1">Kinase-like protein</fullName>
    </submittedName>
</protein>
<evidence type="ECO:0000313" key="2">
    <source>
        <dbReference type="Proteomes" id="UP000250078"/>
    </source>
</evidence>
<keyword evidence="2" id="KW-1185">Reference proteome</keyword>
<name>A0ACC8EQ86_9PEZI</name>
<feature type="non-terminal residue" evidence="1">
    <location>
        <position position="198"/>
    </location>
</feature>
<reference evidence="1 2" key="1">
    <citation type="journal article" date="2016" name="Nat. Commun.">
        <title>Ectomycorrhizal ecology is imprinted in the genome of the dominant symbiotic fungus Cenococcum geophilum.</title>
        <authorList>
            <consortium name="DOE Joint Genome Institute"/>
            <person name="Peter M."/>
            <person name="Kohler A."/>
            <person name="Ohm R.A."/>
            <person name="Kuo A."/>
            <person name="Krutzmann J."/>
            <person name="Morin E."/>
            <person name="Arend M."/>
            <person name="Barry K.W."/>
            <person name="Binder M."/>
            <person name="Choi C."/>
            <person name="Clum A."/>
            <person name="Copeland A."/>
            <person name="Grisel N."/>
            <person name="Haridas S."/>
            <person name="Kipfer T."/>
            <person name="LaButti K."/>
            <person name="Lindquist E."/>
            <person name="Lipzen A."/>
            <person name="Maire R."/>
            <person name="Meier B."/>
            <person name="Mihaltcheva S."/>
            <person name="Molinier V."/>
            <person name="Murat C."/>
            <person name="Poggeler S."/>
            <person name="Quandt C.A."/>
            <person name="Sperisen C."/>
            <person name="Tritt A."/>
            <person name="Tisserant E."/>
            <person name="Crous P.W."/>
            <person name="Henrissat B."/>
            <person name="Nehls U."/>
            <person name="Egli S."/>
            <person name="Spatafora J.W."/>
            <person name="Grigoriev I.V."/>
            <person name="Martin F.M."/>
        </authorList>
    </citation>
    <scope>NUCLEOTIDE SEQUENCE [LARGE SCALE GENOMIC DNA]</scope>
    <source>
        <strain evidence="1 2">1.58</strain>
    </source>
</reference>
<gene>
    <name evidence="1" type="ORF">K441DRAFT_453046</name>
</gene>
<proteinExistence type="predicted"/>
<sequence length="198" mass="22738">IGEGGRGKVDEVFCIFSGQFYARKQILRQIMSVSDVAAAAAFRNEVENIKRVIHHHCVQLVASYTDPYVFAFLMLPVADCNLAEYLKAAVESRNNRTFLLDFFGCLSRGLWHIHRQELRHRDIKPENILVSNHKVLFTDFDCSYDWSHTMHSTTIGVPPRTRQYASPEVAHSRLHEHVRVNSSSDIWSLGCVFLEIFT</sequence>
<dbReference type="EMBL" id="KV748243">
    <property type="protein sequence ID" value="OCK88431.1"/>
    <property type="molecule type" value="Genomic_DNA"/>
</dbReference>